<feature type="non-terminal residue" evidence="1">
    <location>
        <position position="148"/>
    </location>
</feature>
<proteinExistence type="predicted"/>
<organism evidence="1">
    <name type="scientific">marine sediment metagenome</name>
    <dbReference type="NCBI Taxonomy" id="412755"/>
    <lineage>
        <taxon>unclassified sequences</taxon>
        <taxon>metagenomes</taxon>
        <taxon>ecological metagenomes</taxon>
    </lineage>
</organism>
<accession>X1H6H5</accession>
<reference evidence="1" key="1">
    <citation type="journal article" date="2014" name="Front. Microbiol.">
        <title>High frequency of phylogenetically diverse reductive dehalogenase-homologous genes in deep subseafloor sedimentary metagenomes.</title>
        <authorList>
            <person name="Kawai M."/>
            <person name="Futagami T."/>
            <person name="Toyoda A."/>
            <person name="Takaki Y."/>
            <person name="Nishi S."/>
            <person name="Hori S."/>
            <person name="Arai W."/>
            <person name="Tsubouchi T."/>
            <person name="Morono Y."/>
            <person name="Uchiyama I."/>
            <person name="Ito T."/>
            <person name="Fujiyama A."/>
            <person name="Inagaki F."/>
            <person name="Takami H."/>
        </authorList>
    </citation>
    <scope>NUCLEOTIDE SEQUENCE</scope>
    <source>
        <strain evidence="1">Expedition CK06-06</strain>
    </source>
</reference>
<evidence type="ECO:0000313" key="1">
    <source>
        <dbReference type="EMBL" id="GAH52680.1"/>
    </source>
</evidence>
<sequence>MREAARLKDGLRILEEYFDGKPWSYENQEKFLKLLQQENIYKAGETKSSKQVEQHGRIWSSAFNELGFATCYKKGNKYVSGGVNITKAGKSLLSDDYVEEDVWLRQLLKVQLPNPLPQKSENQYPQFHLLPFQATLGVIKACDGISKE</sequence>
<dbReference type="EMBL" id="BARU01024731">
    <property type="protein sequence ID" value="GAH52680.1"/>
    <property type="molecule type" value="Genomic_DNA"/>
</dbReference>
<comment type="caution">
    <text evidence="1">The sequence shown here is derived from an EMBL/GenBank/DDBJ whole genome shotgun (WGS) entry which is preliminary data.</text>
</comment>
<gene>
    <name evidence="1" type="ORF">S03H2_39949</name>
</gene>
<name>X1H6H5_9ZZZZ</name>
<dbReference type="AlphaFoldDB" id="X1H6H5"/>
<protein>
    <submittedName>
        <fullName evidence="1">Uncharacterized protein</fullName>
    </submittedName>
</protein>